<dbReference type="GO" id="GO:0008999">
    <property type="term" value="F:protein-N-terminal-alanine acetyltransferase activity"/>
    <property type="evidence" value="ECO:0007669"/>
    <property type="project" value="TreeGrafter"/>
</dbReference>
<reference evidence="2 3" key="1">
    <citation type="submission" date="2019-04" db="EMBL/GenBank/DDBJ databases">
        <title>Draft, Whole-Genome Sequence of the Anthracene-degrading Mycobacterium frederiksbergense LB501T, Isolated from a Polycyclic Aromatic Hydrocarbon (PAH)-Contaminated Soil.</title>
        <authorList>
            <person name="Augelletti F."/>
        </authorList>
    </citation>
    <scope>NUCLEOTIDE SEQUENCE [LARGE SCALE GENOMIC DNA]</scope>
    <source>
        <strain evidence="2 3">LB 501T</strain>
    </source>
</reference>
<dbReference type="SUPFAM" id="SSF55729">
    <property type="entry name" value="Acyl-CoA N-acyltransferases (Nat)"/>
    <property type="match status" value="1"/>
</dbReference>
<protein>
    <submittedName>
        <fullName evidence="2">N-acetyltransferase</fullName>
    </submittedName>
</protein>
<dbReference type="Pfam" id="PF13302">
    <property type="entry name" value="Acetyltransf_3"/>
    <property type="match status" value="1"/>
</dbReference>
<evidence type="ECO:0000259" key="1">
    <source>
        <dbReference type="PROSITE" id="PS51186"/>
    </source>
</evidence>
<dbReference type="RefSeq" id="WP_168142500.1">
    <property type="nucleotide sequence ID" value="NZ_CP038799.1"/>
</dbReference>
<dbReference type="InterPro" id="IPR000182">
    <property type="entry name" value="GNAT_dom"/>
</dbReference>
<name>A0A6H0S7E2_9MYCO</name>
<dbReference type="GO" id="GO:1990189">
    <property type="term" value="F:protein N-terminal-serine acetyltransferase activity"/>
    <property type="evidence" value="ECO:0007669"/>
    <property type="project" value="TreeGrafter"/>
</dbReference>
<evidence type="ECO:0000313" key="3">
    <source>
        <dbReference type="Proteomes" id="UP000501849"/>
    </source>
</evidence>
<sequence>MSTVTAQFALRIDMGGAEMAAPTDAQLAELARHAATPEAVLPVDQTHFVKWIDGRTPPEIERQRIARVQSNRDLTTRPGWTLDLAVLVDGAPVGLQSVSGFEQWPQQRTVGTTSWLIAPFQGRGLGTRARAAVLELAFLHLDADTAKSWVLEENTSSARVSTALGYQLVDSHVLVENGRELTEHVYELRRRDWLGSAARRRYGPVITGADALVRVLSR</sequence>
<dbReference type="Gene3D" id="3.40.630.30">
    <property type="match status" value="1"/>
</dbReference>
<dbReference type="PANTHER" id="PTHR43441">
    <property type="entry name" value="RIBOSOMAL-PROTEIN-SERINE ACETYLTRANSFERASE"/>
    <property type="match status" value="1"/>
</dbReference>
<organism evidence="2 3">
    <name type="scientific">Mycolicibacterium frederiksbergense</name>
    <dbReference type="NCBI Taxonomy" id="117567"/>
    <lineage>
        <taxon>Bacteria</taxon>
        <taxon>Bacillati</taxon>
        <taxon>Actinomycetota</taxon>
        <taxon>Actinomycetes</taxon>
        <taxon>Mycobacteriales</taxon>
        <taxon>Mycobacteriaceae</taxon>
        <taxon>Mycolicibacterium</taxon>
    </lineage>
</organism>
<keyword evidence="3" id="KW-1185">Reference proteome</keyword>
<dbReference type="PANTHER" id="PTHR43441:SF11">
    <property type="entry name" value="RIBOSOMAL-PROTEIN-SERINE ACETYLTRANSFERASE"/>
    <property type="match status" value="1"/>
</dbReference>
<dbReference type="EMBL" id="CP038799">
    <property type="protein sequence ID" value="QIV81957.1"/>
    <property type="molecule type" value="Genomic_DNA"/>
</dbReference>
<feature type="domain" description="N-acetyltransferase" evidence="1">
    <location>
        <begin position="38"/>
        <end position="192"/>
    </location>
</feature>
<dbReference type="Proteomes" id="UP000501849">
    <property type="component" value="Chromosome"/>
</dbReference>
<dbReference type="InterPro" id="IPR016181">
    <property type="entry name" value="Acyl_CoA_acyltransferase"/>
</dbReference>
<dbReference type="KEGG" id="mfre:EXE63_14515"/>
<proteinExistence type="predicted"/>
<dbReference type="GO" id="GO:0005737">
    <property type="term" value="C:cytoplasm"/>
    <property type="evidence" value="ECO:0007669"/>
    <property type="project" value="TreeGrafter"/>
</dbReference>
<accession>A0A6H0S7E2</accession>
<gene>
    <name evidence="2" type="ORF">EXE63_14515</name>
</gene>
<evidence type="ECO:0000313" key="2">
    <source>
        <dbReference type="EMBL" id="QIV81957.1"/>
    </source>
</evidence>
<dbReference type="InterPro" id="IPR051908">
    <property type="entry name" value="Ribosomal_N-acetyltransferase"/>
</dbReference>
<dbReference type="PROSITE" id="PS51186">
    <property type="entry name" value="GNAT"/>
    <property type="match status" value="1"/>
</dbReference>
<keyword evidence="2" id="KW-0808">Transferase</keyword>
<dbReference type="AlphaFoldDB" id="A0A6H0S7E2"/>